<comment type="caution">
    <text evidence="1">The sequence shown here is derived from an EMBL/GenBank/DDBJ whole genome shotgun (WGS) entry which is preliminary data.</text>
</comment>
<keyword evidence="2" id="KW-1185">Reference proteome</keyword>
<gene>
    <name evidence="1" type="ORF">PPSIR1_02021</name>
</gene>
<dbReference type="Proteomes" id="UP000005801">
    <property type="component" value="Unassembled WGS sequence"/>
</dbReference>
<proteinExistence type="predicted"/>
<name>A6GIM5_9BACT</name>
<sequence>MASLGLGLAGPGCQAQTKRCDAVAAHIAELAQAEGVAAPGLSLAIEADCDAEPRPSEALVECMLAAESLEAVRAC</sequence>
<organism evidence="1 2">
    <name type="scientific">Plesiocystis pacifica SIR-1</name>
    <dbReference type="NCBI Taxonomy" id="391625"/>
    <lineage>
        <taxon>Bacteria</taxon>
        <taxon>Pseudomonadati</taxon>
        <taxon>Myxococcota</taxon>
        <taxon>Polyangia</taxon>
        <taxon>Nannocystales</taxon>
        <taxon>Nannocystaceae</taxon>
        <taxon>Plesiocystis</taxon>
    </lineage>
</organism>
<dbReference type="STRING" id="391625.PPSIR1_02021"/>
<evidence type="ECO:0000313" key="1">
    <source>
        <dbReference type="EMBL" id="EDM74274.1"/>
    </source>
</evidence>
<evidence type="ECO:0000313" key="2">
    <source>
        <dbReference type="Proteomes" id="UP000005801"/>
    </source>
</evidence>
<reference evidence="1 2" key="1">
    <citation type="submission" date="2007-06" db="EMBL/GenBank/DDBJ databases">
        <authorList>
            <person name="Shimkets L."/>
            <person name="Ferriera S."/>
            <person name="Johnson J."/>
            <person name="Kravitz S."/>
            <person name="Beeson K."/>
            <person name="Sutton G."/>
            <person name="Rogers Y.-H."/>
            <person name="Friedman R."/>
            <person name="Frazier M."/>
            <person name="Venter J.C."/>
        </authorList>
    </citation>
    <scope>NUCLEOTIDE SEQUENCE [LARGE SCALE GENOMIC DNA]</scope>
    <source>
        <strain evidence="1 2">SIR-1</strain>
    </source>
</reference>
<dbReference type="EMBL" id="ABCS01000139">
    <property type="protein sequence ID" value="EDM74274.1"/>
    <property type="molecule type" value="Genomic_DNA"/>
</dbReference>
<dbReference type="OrthoDB" id="9918921at2"/>
<dbReference type="AlphaFoldDB" id="A6GIM5"/>
<protein>
    <submittedName>
        <fullName evidence="1">Uncharacterized protein</fullName>
    </submittedName>
</protein>
<dbReference type="RefSeq" id="WP_006976561.1">
    <property type="nucleotide sequence ID" value="NZ_ABCS01000139.1"/>
</dbReference>
<accession>A6GIM5</accession>